<feature type="domain" description="CUB" evidence="5">
    <location>
        <begin position="78"/>
        <end position="194"/>
    </location>
</feature>
<keyword evidence="4" id="KW-0472">Membrane</keyword>
<keyword evidence="4" id="KW-1133">Transmembrane helix</keyword>
<dbReference type="InterPro" id="IPR000859">
    <property type="entry name" value="CUB_dom"/>
</dbReference>
<gene>
    <name evidence="6" type="ORF">OS493_029621</name>
</gene>
<dbReference type="SMART" id="SM00042">
    <property type="entry name" value="CUB"/>
    <property type="match status" value="1"/>
</dbReference>
<dbReference type="AlphaFoldDB" id="A0A9W9ZXK1"/>
<dbReference type="Proteomes" id="UP001163046">
    <property type="component" value="Unassembled WGS sequence"/>
</dbReference>
<dbReference type="InterPro" id="IPR035914">
    <property type="entry name" value="Sperma_CUB_dom_sf"/>
</dbReference>
<dbReference type="FunFam" id="2.60.120.290:FF:000005">
    <property type="entry name" value="Procollagen C-endopeptidase enhancer 1"/>
    <property type="match status" value="1"/>
</dbReference>
<dbReference type="SUPFAM" id="SSF49854">
    <property type="entry name" value="Spermadhesin, CUB domain"/>
    <property type="match status" value="2"/>
</dbReference>
<evidence type="ECO:0000313" key="7">
    <source>
        <dbReference type="Proteomes" id="UP001163046"/>
    </source>
</evidence>
<evidence type="ECO:0000256" key="1">
    <source>
        <dbReference type="ARBA" id="ARBA00022737"/>
    </source>
</evidence>
<reference evidence="6" key="1">
    <citation type="submission" date="2023-01" db="EMBL/GenBank/DDBJ databases">
        <title>Genome assembly of the deep-sea coral Lophelia pertusa.</title>
        <authorList>
            <person name="Herrera S."/>
            <person name="Cordes E."/>
        </authorList>
    </citation>
    <scope>NUCLEOTIDE SEQUENCE</scope>
    <source>
        <strain evidence="6">USNM1676648</strain>
        <tissue evidence="6">Polyp</tissue>
    </source>
</reference>
<dbReference type="Gene3D" id="2.60.120.290">
    <property type="entry name" value="Spermadhesin, CUB domain"/>
    <property type="match status" value="2"/>
</dbReference>
<dbReference type="Pfam" id="PF00431">
    <property type="entry name" value="CUB"/>
    <property type="match status" value="2"/>
</dbReference>
<keyword evidence="4" id="KW-0812">Transmembrane</keyword>
<evidence type="ECO:0000256" key="3">
    <source>
        <dbReference type="PROSITE-ProRule" id="PRU00059"/>
    </source>
</evidence>
<keyword evidence="2" id="KW-1015">Disulfide bond</keyword>
<accession>A0A9W9ZXK1</accession>
<dbReference type="OrthoDB" id="6369184at2759"/>
<organism evidence="6 7">
    <name type="scientific">Desmophyllum pertusum</name>
    <dbReference type="NCBI Taxonomy" id="174260"/>
    <lineage>
        <taxon>Eukaryota</taxon>
        <taxon>Metazoa</taxon>
        <taxon>Cnidaria</taxon>
        <taxon>Anthozoa</taxon>
        <taxon>Hexacorallia</taxon>
        <taxon>Scleractinia</taxon>
        <taxon>Caryophylliina</taxon>
        <taxon>Caryophylliidae</taxon>
        <taxon>Desmophyllum</taxon>
    </lineage>
</organism>
<protein>
    <recommendedName>
        <fullName evidence="5">CUB domain-containing protein</fullName>
    </recommendedName>
</protein>
<keyword evidence="7" id="KW-1185">Reference proteome</keyword>
<dbReference type="PANTHER" id="PTHR24251:SF37">
    <property type="entry name" value="CUB DOMAIN-CONTAINING PROTEIN"/>
    <property type="match status" value="1"/>
</dbReference>
<comment type="caution">
    <text evidence="6">The sequence shown here is derived from an EMBL/GenBank/DDBJ whole genome shotgun (WGS) entry which is preliminary data.</text>
</comment>
<keyword evidence="1" id="KW-0677">Repeat</keyword>
<feature type="domain" description="CUB" evidence="5">
    <location>
        <begin position="1"/>
        <end position="68"/>
    </location>
</feature>
<dbReference type="EMBL" id="MU825426">
    <property type="protein sequence ID" value="KAJ7389721.1"/>
    <property type="molecule type" value="Genomic_DNA"/>
</dbReference>
<dbReference type="CDD" id="cd00041">
    <property type="entry name" value="CUB"/>
    <property type="match status" value="2"/>
</dbReference>
<sequence length="223" mass="24961">MVFHVFQTQCPNDNVIIRDHDQNGQLLGQFCGERKVPVFRGRKLWVSFKSDETHASAEDGFNATYEALPFRGHIRNHCTGGQNNIILINASTAPGTIQSPWMPSFYPNDLNCVWKLRAPKGKRVKLMFTTFDLAGPCGTDFIEVSDVTVGKTSPRGKYCGNFPDTVSATEDVIVRFVTDSSGREKGFEMQYEAVNRGFRLDNSIPGYLGLYALLVLTVHYGIR</sequence>
<evidence type="ECO:0000313" key="6">
    <source>
        <dbReference type="EMBL" id="KAJ7389721.1"/>
    </source>
</evidence>
<evidence type="ECO:0000256" key="2">
    <source>
        <dbReference type="ARBA" id="ARBA00023157"/>
    </source>
</evidence>
<dbReference type="PANTHER" id="PTHR24251">
    <property type="entry name" value="OVOCHYMASE-RELATED"/>
    <property type="match status" value="1"/>
</dbReference>
<feature type="transmembrane region" description="Helical" evidence="4">
    <location>
        <begin position="204"/>
        <end position="222"/>
    </location>
</feature>
<evidence type="ECO:0000259" key="5">
    <source>
        <dbReference type="PROSITE" id="PS01180"/>
    </source>
</evidence>
<name>A0A9W9ZXK1_9CNID</name>
<evidence type="ECO:0000256" key="4">
    <source>
        <dbReference type="SAM" id="Phobius"/>
    </source>
</evidence>
<proteinExistence type="predicted"/>
<comment type="caution">
    <text evidence="3">Lacks conserved residue(s) required for the propagation of feature annotation.</text>
</comment>
<dbReference type="PROSITE" id="PS01180">
    <property type="entry name" value="CUB"/>
    <property type="match status" value="2"/>
</dbReference>